<accession>G4Y9Q2</accession>
<dbReference type="RefSeq" id="YP_004927651.1">
    <property type="nucleotide sequence ID" value="NC_016122.1"/>
</dbReference>
<dbReference type="EMBL" id="JF973315">
    <property type="protein sequence ID" value="AEH99698.1"/>
    <property type="molecule type" value="Genomic_DNA"/>
</dbReference>
<keyword evidence="1" id="KW-0496">Mitochondrion</keyword>
<organism evidence="1">
    <name type="scientific">Treubia lacunosa</name>
    <dbReference type="NCBI Taxonomy" id="93845"/>
    <lineage>
        <taxon>Eukaryota</taxon>
        <taxon>Viridiplantae</taxon>
        <taxon>Streptophyta</taxon>
        <taxon>Embryophyta</taxon>
        <taxon>Marchantiophyta</taxon>
        <taxon>Haplomitriopsida</taxon>
        <taxon>Treubiidae</taxon>
        <taxon>Treubiales</taxon>
        <taxon>Treubiaceae</taxon>
        <taxon>Treubia</taxon>
    </lineage>
</organism>
<protein>
    <submittedName>
        <fullName evidence="1">Uncharacterized protein</fullName>
    </submittedName>
</protein>
<dbReference type="GeneID" id="11272071"/>
<dbReference type="AlphaFoldDB" id="G4Y9Q2"/>
<proteinExistence type="predicted"/>
<geneLocation type="mitochondrion" evidence="1"/>
<gene>
    <name evidence="1" type="primary">ORF123_1</name>
    <name evidence="1" type="ORF">TrlaMp03</name>
</gene>
<reference evidence="1" key="1">
    <citation type="journal article" date="2011" name="PLoS ONE">
        <title>The Mitochondrial Genomes of the Early Land Plants Treubia lacunosa and Anomodon rugelii: Dynamic and Conservative Evolution.</title>
        <authorList>
            <person name="Liu Y."/>
            <person name="Xue J.Y."/>
            <person name="Wang B."/>
            <person name="Li L."/>
            <person name="Qiu Y.L."/>
        </authorList>
    </citation>
    <scope>NUCLEOTIDE SEQUENCE</scope>
</reference>
<name>G4Y9Q2_9MARC</name>
<evidence type="ECO:0000313" key="1">
    <source>
        <dbReference type="EMBL" id="AEH99698.1"/>
    </source>
</evidence>
<sequence>MVFLSYINRLDAKNLYFSLSIYLSLPVRPQALFPSSDSLPGALCFRFFSPLPSDRNSTGPCQTERGTRPLPLVFVHFGPAGSGEIPFRTRGLTYSLWGSYRAPSALTSPGGFDPDRFPADWSK</sequence>